<dbReference type="EMBL" id="PUIA01000038">
    <property type="protein sequence ID" value="PQO30766.1"/>
    <property type="molecule type" value="Genomic_DNA"/>
</dbReference>
<evidence type="ECO:0008006" key="3">
    <source>
        <dbReference type="Google" id="ProtNLM"/>
    </source>
</evidence>
<proteinExistence type="predicted"/>
<dbReference type="Gene3D" id="1.10.3910.10">
    <property type="entry name" value="SP0561-like"/>
    <property type="match status" value="1"/>
</dbReference>
<name>A0A2S8FF34_9BACT</name>
<dbReference type="AlphaFoldDB" id="A0A2S8FF34"/>
<dbReference type="Proteomes" id="UP000240009">
    <property type="component" value="Unassembled WGS sequence"/>
</dbReference>
<protein>
    <recommendedName>
        <fullName evidence="3">Iron-sulfur cluster repair di-iron protein</fullName>
    </recommendedName>
</protein>
<organism evidence="1 2">
    <name type="scientific">Blastopirellula marina</name>
    <dbReference type="NCBI Taxonomy" id="124"/>
    <lineage>
        <taxon>Bacteria</taxon>
        <taxon>Pseudomonadati</taxon>
        <taxon>Planctomycetota</taxon>
        <taxon>Planctomycetia</taxon>
        <taxon>Pirellulales</taxon>
        <taxon>Pirellulaceae</taxon>
        <taxon>Blastopirellula</taxon>
    </lineage>
</organism>
<evidence type="ECO:0000313" key="1">
    <source>
        <dbReference type="EMBL" id="PQO30766.1"/>
    </source>
</evidence>
<dbReference type="InterPro" id="IPR038062">
    <property type="entry name" value="ScdA-like_N_sf"/>
</dbReference>
<dbReference type="OrthoDB" id="287027at2"/>
<dbReference type="Pfam" id="PF04405">
    <property type="entry name" value="ScdA_N"/>
    <property type="match status" value="1"/>
</dbReference>
<dbReference type="RefSeq" id="WP_105354845.1">
    <property type="nucleotide sequence ID" value="NZ_PUIA01000038.1"/>
</dbReference>
<sequence length="70" mass="7788">MTACDLETSVPDWIIDHPETIGVFQELGIDYSCGGKSLKYLCEKEGLDAKEVLKRLHEMIVFASATKKKG</sequence>
<comment type="caution">
    <text evidence="1">The sequence shown here is derived from an EMBL/GenBank/DDBJ whole genome shotgun (WGS) entry which is preliminary data.</text>
</comment>
<dbReference type="InterPro" id="IPR019903">
    <property type="entry name" value="RIC_family"/>
</dbReference>
<reference evidence="1 2" key="1">
    <citation type="submission" date="2018-02" db="EMBL/GenBank/DDBJ databases">
        <title>Comparative genomes isolates from brazilian mangrove.</title>
        <authorList>
            <person name="Araujo J.E."/>
            <person name="Taketani R.G."/>
            <person name="Silva M.C.P."/>
            <person name="Loureco M.V."/>
            <person name="Andreote F.D."/>
        </authorList>
    </citation>
    <scope>NUCLEOTIDE SEQUENCE [LARGE SCALE GENOMIC DNA]</scope>
    <source>
        <strain evidence="1 2">HEX-2 MGV</strain>
    </source>
</reference>
<accession>A0A2S8FF34</accession>
<evidence type="ECO:0000313" key="2">
    <source>
        <dbReference type="Proteomes" id="UP000240009"/>
    </source>
</evidence>
<gene>
    <name evidence="1" type="ORF">C5Y96_15015</name>
</gene>